<dbReference type="Gene3D" id="1.10.8.1060">
    <property type="entry name" value="Corynebacterium glutamicum thioredoxin-dependent arsenate reductase, N-terminal domain"/>
    <property type="match status" value="1"/>
</dbReference>
<dbReference type="RefSeq" id="WP_386727333.1">
    <property type="nucleotide sequence ID" value="NZ_JBHSTP010000001.1"/>
</dbReference>
<protein>
    <submittedName>
        <fullName evidence="1">Three-helix bundle dimerization domain-containing protein</fullName>
    </submittedName>
</protein>
<organism evidence="1 2">
    <name type="scientific">Luethyella okanaganae</name>
    <dbReference type="NCBI Taxonomy" id="69372"/>
    <lineage>
        <taxon>Bacteria</taxon>
        <taxon>Bacillati</taxon>
        <taxon>Actinomycetota</taxon>
        <taxon>Actinomycetes</taxon>
        <taxon>Micrococcales</taxon>
        <taxon>Microbacteriaceae</taxon>
        <taxon>Luethyella</taxon>
    </lineage>
</organism>
<reference evidence="2" key="1">
    <citation type="journal article" date="2019" name="Int. J. Syst. Evol. Microbiol.">
        <title>The Global Catalogue of Microorganisms (GCM) 10K type strain sequencing project: providing services to taxonomists for standard genome sequencing and annotation.</title>
        <authorList>
            <consortium name="The Broad Institute Genomics Platform"/>
            <consortium name="The Broad Institute Genome Sequencing Center for Infectious Disease"/>
            <person name="Wu L."/>
            <person name="Ma J."/>
        </authorList>
    </citation>
    <scope>NUCLEOTIDE SEQUENCE [LARGE SCALE GENOMIC DNA]</scope>
    <source>
        <strain evidence="2">CCUG 43304</strain>
    </source>
</reference>
<evidence type="ECO:0000313" key="2">
    <source>
        <dbReference type="Proteomes" id="UP001596306"/>
    </source>
</evidence>
<comment type="caution">
    <text evidence="1">The sequence shown here is derived from an EMBL/GenBank/DDBJ whole genome shotgun (WGS) entry which is preliminary data.</text>
</comment>
<dbReference type="Proteomes" id="UP001596306">
    <property type="component" value="Unassembled WGS sequence"/>
</dbReference>
<sequence>MRTHDDIEEEKAVGQVIDRLAARYPQLPYAHIGDVVRSELRVFDGRPIRTYVPVLVEHEARALLRRETSGHTAG</sequence>
<keyword evidence="2" id="KW-1185">Reference proteome</keyword>
<dbReference type="EMBL" id="JBHSTP010000001">
    <property type="protein sequence ID" value="MFC6355047.1"/>
    <property type="molecule type" value="Genomic_DNA"/>
</dbReference>
<name>A0ABW1VC81_9MICO</name>
<evidence type="ECO:0000313" key="1">
    <source>
        <dbReference type="EMBL" id="MFC6355047.1"/>
    </source>
</evidence>
<dbReference type="NCBIfam" id="NF046112">
    <property type="entry name" value="MSMEG_6209_Nter"/>
    <property type="match status" value="1"/>
</dbReference>
<proteinExistence type="predicted"/>
<gene>
    <name evidence="1" type="ORF">ACFQB0_02815</name>
</gene>
<accession>A0ABW1VC81</accession>